<gene>
    <name evidence="3" type="ORF">M9458_010931</name>
</gene>
<feature type="region of interest" description="Disordered" evidence="1">
    <location>
        <begin position="74"/>
        <end position="187"/>
    </location>
</feature>
<comment type="caution">
    <text evidence="3">The sequence shown here is derived from an EMBL/GenBank/DDBJ whole genome shotgun (WGS) entry which is preliminary data.</text>
</comment>
<evidence type="ECO:0000256" key="1">
    <source>
        <dbReference type="SAM" id="MobiDB-lite"/>
    </source>
</evidence>
<feature type="domain" description="RGS" evidence="2">
    <location>
        <begin position="18"/>
        <end position="57"/>
    </location>
</feature>
<protein>
    <recommendedName>
        <fullName evidence="2">RGS domain-containing protein</fullName>
    </recommendedName>
</protein>
<dbReference type="Proteomes" id="UP001529510">
    <property type="component" value="Unassembled WGS sequence"/>
</dbReference>
<proteinExistence type="predicted"/>
<dbReference type="PANTHER" id="PTHR13155">
    <property type="entry name" value="A-KINASE ANCHOR PROTEINS"/>
    <property type="match status" value="1"/>
</dbReference>
<feature type="non-terminal residue" evidence="3">
    <location>
        <position position="1"/>
    </location>
</feature>
<dbReference type="AlphaFoldDB" id="A0ABD0R4G8"/>
<dbReference type="InterPro" id="IPR036305">
    <property type="entry name" value="RGS_sf"/>
</dbReference>
<dbReference type="InterPro" id="IPR052246">
    <property type="entry name" value="Cell_Polariz_PKAAnc"/>
</dbReference>
<feature type="compositionally biased region" description="Low complexity" evidence="1">
    <location>
        <begin position="83"/>
        <end position="98"/>
    </location>
</feature>
<keyword evidence="4" id="KW-1185">Reference proteome</keyword>
<name>A0ABD0R4G8_CIRMR</name>
<accession>A0ABD0R4G8</accession>
<evidence type="ECO:0000313" key="4">
    <source>
        <dbReference type="Proteomes" id="UP001529510"/>
    </source>
</evidence>
<evidence type="ECO:0000259" key="2">
    <source>
        <dbReference type="PROSITE" id="PS50132"/>
    </source>
</evidence>
<dbReference type="EMBL" id="JAMKFB020000005">
    <property type="protein sequence ID" value="KAL0192635.1"/>
    <property type="molecule type" value="Genomic_DNA"/>
</dbReference>
<dbReference type="InterPro" id="IPR044926">
    <property type="entry name" value="RGS_subdomain_2"/>
</dbReference>
<sequence length="187" mass="20596">RSSVNYQVQETRSRLSKTVDQILRDNVALPYFIQFMETRSAEHLVRFWLEAESFRSTSWSRVRAHSLNSVKHSTLAEPAAALDSPDSPDSPNDPSRPSTLDDGDEEDTFSSRTSSRPHTPSPQDTNSHTGAWIGHRNSVSSEGAARPGTPHLQPGLRSETPTRQPSSRTGTPVKGQSTSGLSDKLMK</sequence>
<reference evidence="3 4" key="1">
    <citation type="submission" date="2024-05" db="EMBL/GenBank/DDBJ databases">
        <title>Genome sequencing and assembly of Indian major carp, Cirrhinus mrigala (Hamilton, 1822).</title>
        <authorList>
            <person name="Mohindra V."/>
            <person name="Chowdhury L.M."/>
            <person name="Lal K."/>
            <person name="Jena J.K."/>
        </authorList>
    </citation>
    <scope>NUCLEOTIDE SEQUENCE [LARGE SCALE GENOMIC DNA]</scope>
    <source>
        <strain evidence="3">CM1030</strain>
        <tissue evidence="3">Blood</tissue>
    </source>
</reference>
<dbReference type="InterPro" id="IPR016137">
    <property type="entry name" value="RGS"/>
</dbReference>
<dbReference type="PROSITE" id="PS50132">
    <property type="entry name" value="RGS"/>
    <property type="match status" value="1"/>
</dbReference>
<organism evidence="3 4">
    <name type="scientific">Cirrhinus mrigala</name>
    <name type="common">Mrigala</name>
    <dbReference type="NCBI Taxonomy" id="683832"/>
    <lineage>
        <taxon>Eukaryota</taxon>
        <taxon>Metazoa</taxon>
        <taxon>Chordata</taxon>
        <taxon>Craniata</taxon>
        <taxon>Vertebrata</taxon>
        <taxon>Euteleostomi</taxon>
        <taxon>Actinopterygii</taxon>
        <taxon>Neopterygii</taxon>
        <taxon>Teleostei</taxon>
        <taxon>Ostariophysi</taxon>
        <taxon>Cypriniformes</taxon>
        <taxon>Cyprinidae</taxon>
        <taxon>Labeoninae</taxon>
        <taxon>Labeonini</taxon>
        <taxon>Cirrhinus</taxon>
    </lineage>
</organism>
<feature type="non-terminal residue" evidence="3">
    <location>
        <position position="187"/>
    </location>
</feature>
<evidence type="ECO:0000313" key="3">
    <source>
        <dbReference type="EMBL" id="KAL0192635.1"/>
    </source>
</evidence>
<dbReference type="PANTHER" id="PTHR13155:SF1">
    <property type="entry name" value="A-KINASE ANCHOR PROTEIN 10, MITOCHONDRIAL"/>
    <property type="match status" value="1"/>
</dbReference>
<dbReference type="Gene3D" id="1.10.167.10">
    <property type="entry name" value="Regulator of G-protein Signalling 4, domain 2"/>
    <property type="match status" value="1"/>
</dbReference>
<dbReference type="SUPFAM" id="SSF48097">
    <property type="entry name" value="Regulator of G-protein signaling, RGS"/>
    <property type="match status" value="1"/>
</dbReference>
<feature type="compositionally biased region" description="Low complexity" evidence="1">
    <location>
        <begin position="110"/>
        <end position="122"/>
    </location>
</feature>
<feature type="compositionally biased region" description="Polar residues" evidence="1">
    <location>
        <begin position="159"/>
        <end position="181"/>
    </location>
</feature>
<dbReference type="Pfam" id="PF00615">
    <property type="entry name" value="RGS"/>
    <property type="match status" value="1"/>
</dbReference>